<proteinExistence type="predicted"/>
<sequence>MPLLSGPPPPLDSPRADISCRKCNREFNVIFTRARRCNHCGFSYCSSCSDYTALMPRVGSGSGYDPVNVCAFCIDNLNITAGGRNYLRSLPLTRLRRYVDAYNIKIPGALEKDDLVNTIIAARGPDGCLPPAHEDFYRIHSIPNGRSGRPRGLFSTRQAPPPTQPPRRSATPTSAFARPDLESDAPASQPSRPRQPPQGPQGSSPQRPQTYAPPRTPPSNQPRPYSTAYGTYSPPPRSYTSRVRTSTQTTGARTPSRPASAAPPPPAPQTSTPTLDELLSMTDDAIGALSIGTLKAVLFQNHVNARLLLEKSELVNRVRVLVVDERFERERLAAAHAQEEAEIIARQRAMMEEQRAREELALAAPASPLTDGPSATESNERNAQAPVEESKGSTTAPINAPTSPASALERNGLCVICQDEEANIAIVDCGHLAMCRGCSDLVMSSSRECPLCRTRIVTEARLLRIFKT</sequence>
<evidence type="ECO:0000313" key="1">
    <source>
        <dbReference type="EMBL" id="KAI0035442.1"/>
    </source>
</evidence>
<protein>
    <submittedName>
        <fullName evidence="1">Uncharacterized protein</fullName>
    </submittedName>
</protein>
<organism evidence="1 2">
    <name type="scientific">Vararia minispora EC-137</name>
    <dbReference type="NCBI Taxonomy" id="1314806"/>
    <lineage>
        <taxon>Eukaryota</taxon>
        <taxon>Fungi</taxon>
        <taxon>Dikarya</taxon>
        <taxon>Basidiomycota</taxon>
        <taxon>Agaricomycotina</taxon>
        <taxon>Agaricomycetes</taxon>
        <taxon>Russulales</taxon>
        <taxon>Lachnocladiaceae</taxon>
        <taxon>Vararia</taxon>
    </lineage>
</organism>
<keyword evidence="2" id="KW-1185">Reference proteome</keyword>
<reference evidence="1" key="2">
    <citation type="journal article" date="2022" name="New Phytol.">
        <title>Evolutionary transition to the ectomycorrhizal habit in the genomes of a hyperdiverse lineage of mushroom-forming fungi.</title>
        <authorList>
            <person name="Looney B."/>
            <person name="Miyauchi S."/>
            <person name="Morin E."/>
            <person name="Drula E."/>
            <person name="Courty P.E."/>
            <person name="Kohler A."/>
            <person name="Kuo A."/>
            <person name="LaButti K."/>
            <person name="Pangilinan J."/>
            <person name="Lipzen A."/>
            <person name="Riley R."/>
            <person name="Andreopoulos W."/>
            <person name="He G."/>
            <person name="Johnson J."/>
            <person name="Nolan M."/>
            <person name="Tritt A."/>
            <person name="Barry K.W."/>
            <person name="Grigoriev I.V."/>
            <person name="Nagy L.G."/>
            <person name="Hibbett D."/>
            <person name="Henrissat B."/>
            <person name="Matheny P.B."/>
            <person name="Labbe J."/>
            <person name="Martin F.M."/>
        </authorList>
    </citation>
    <scope>NUCLEOTIDE SEQUENCE</scope>
    <source>
        <strain evidence="1">EC-137</strain>
    </source>
</reference>
<gene>
    <name evidence="1" type="ORF">K488DRAFT_76591</name>
</gene>
<evidence type="ECO:0000313" key="2">
    <source>
        <dbReference type="Proteomes" id="UP000814128"/>
    </source>
</evidence>
<dbReference type="Proteomes" id="UP000814128">
    <property type="component" value="Unassembled WGS sequence"/>
</dbReference>
<name>A0ACB8QUV0_9AGAM</name>
<accession>A0ACB8QUV0</accession>
<reference evidence="1" key="1">
    <citation type="submission" date="2021-02" db="EMBL/GenBank/DDBJ databases">
        <authorList>
            <consortium name="DOE Joint Genome Institute"/>
            <person name="Ahrendt S."/>
            <person name="Looney B.P."/>
            <person name="Miyauchi S."/>
            <person name="Morin E."/>
            <person name="Drula E."/>
            <person name="Courty P.E."/>
            <person name="Chicoki N."/>
            <person name="Fauchery L."/>
            <person name="Kohler A."/>
            <person name="Kuo A."/>
            <person name="Labutti K."/>
            <person name="Pangilinan J."/>
            <person name="Lipzen A."/>
            <person name="Riley R."/>
            <person name="Andreopoulos W."/>
            <person name="He G."/>
            <person name="Johnson J."/>
            <person name="Barry K.W."/>
            <person name="Grigoriev I.V."/>
            <person name="Nagy L."/>
            <person name="Hibbett D."/>
            <person name="Henrissat B."/>
            <person name="Matheny P.B."/>
            <person name="Labbe J."/>
            <person name="Martin F."/>
        </authorList>
    </citation>
    <scope>NUCLEOTIDE SEQUENCE</scope>
    <source>
        <strain evidence="1">EC-137</strain>
    </source>
</reference>
<comment type="caution">
    <text evidence="1">The sequence shown here is derived from an EMBL/GenBank/DDBJ whole genome shotgun (WGS) entry which is preliminary data.</text>
</comment>
<dbReference type="EMBL" id="MU273484">
    <property type="protein sequence ID" value="KAI0035442.1"/>
    <property type="molecule type" value="Genomic_DNA"/>
</dbReference>